<proteinExistence type="predicted"/>
<keyword evidence="3 5" id="KW-1133">Transmembrane helix</keyword>
<evidence type="ECO:0000256" key="5">
    <source>
        <dbReference type="SAM" id="Phobius"/>
    </source>
</evidence>
<feature type="transmembrane region" description="Helical" evidence="5">
    <location>
        <begin position="195"/>
        <end position="218"/>
    </location>
</feature>
<dbReference type="EMBL" id="CAXAMM010006169">
    <property type="protein sequence ID" value="CAK9010084.1"/>
    <property type="molecule type" value="Genomic_DNA"/>
</dbReference>
<dbReference type="PANTHER" id="PTHR10231">
    <property type="entry name" value="NUCLEOTIDE-SUGAR TRANSMEMBRANE TRANSPORTER"/>
    <property type="match status" value="1"/>
</dbReference>
<sequence>MVPAILESADGCQASEKPLRLWGVPVKWASLVLLTFVTTWTIFSIKLARSSSQEYRNSSVVLFTELFKLALSFAFLSLETKSPMAAVRSFWIECRTKPLAMLKLCVPGLAYTIQNNLIFLSVDFLSAAVQQVTYQLKILTAALLSVVMLKRTVGRKRWIALCILVAGVMLVQVPRNAEVSSVPRMQHKAPGTTGATRAFMGFLAALGACFASGFGGVFMEMVLKGSATSIWLRNAQLAIFGASTAAWVVFQEGHEAPLVHGYTFWVWLMAFTVASGGMLVAAVLKYADNILRQFSTAISVILTTALSALVLEDITLDMMFAAGTVLTIGATFMYSGMLDDFLPKWMQ</sequence>
<dbReference type="Pfam" id="PF04142">
    <property type="entry name" value="Nuc_sug_transp"/>
    <property type="match status" value="1"/>
</dbReference>
<dbReference type="SUPFAM" id="SSF103481">
    <property type="entry name" value="Multidrug resistance efflux transporter EmrE"/>
    <property type="match status" value="1"/>
</dbReference>
<accession>A0ABP0J6X2</accession>
<evidence type="ECO:0000256" key="4">
    <source>
        <dbReference type="ARBA" id="ARBA00023136"/>
    </source>
</evidence>
<keyword evidence="7" id="KW-1185">Reference proteome</keyword>
<name>A0ABP0J6X2_9DINO</name>
<evidence type="ECO:0000313" key="7">
    <source>
        <dbReference type="Proteomes" id="UP001642464"/>
    </source>
</evidence>
<comment type="caution">
    <text evidence="6">The sequence shown here is derived from an EMBL/GenBank/DDBJ whole genome shotgun (WGS) entry which is preliminary data.</text>
</comment>
<evidence type="ECO:0000256" key="3">
    <source>
        <dbReference type="ARBA" id="ARBA00022989"/>
    </source>
</evidence>
<evidence type="ECO:0000313" key="6">
    <source>
        <dbReference type="EMBL" id="CAK9010084.1"/>
    </source>
</evidence>
<evidence type="ECO:0000256" key="1">
    <source>
        <dbReference type="ARBA" id="ARBA00004141"/>
    </source>
</evidence>
<dbReference type="PIRSF" id="PIRSF005799">
    <property type="entry name" value="UDP-gal_transpt"/>
    <property type="match status" value="1"/>
</dbReference>
<feature type="transmembrane region" description="Helical" evidence="5">
    <location>
        <begin position="262"/>
        <end position="287"/>
    </location>
</feature>
<comment type="subcellular location">
    <subcellularLocation>
        <location evidence="1">Membrane</location>
        <topology evidence="1">Multi-pass membrane protein</topology>
    </subcellularLocation>
</comment>
<feature type="transmembrane region" description="Helical" evidence="5">
    <location>
        <begin position="158"/>
        <end position="175"/>
    </location>
</feature>
<dbReference type="InterPro" id="IPR037185">
    <property type="entry name" value="EmrE-like"/>
</dbReference>
<dbReference type="InterPro" id="IPR007271">
    <property type="entry name" value="Nuc_sug_transpt"/>
</dbReference>
<dbReference type="NCBIfam" id="TIGR00803">
    <property type="entry name" value="nst"/>
    <property type="match status" value="1"/>
</dbReference>
<gene>
    <name evidence="6" type="ORF">SCF082_LOCUS10524</name>
</gene>
<feature type="transmembrane region" description="Helical" evidence="5">
    <location>
        <begin position="230"/>
        <end position="250"/>
    </location>
</feature>
<organism evidence="6 7">
    <name type="scientific">Durusdinium trenchii</name>
    <dbReference type="NCBI Taxonomy" id="1381693"/>
    <lineage>
        <taxon>Eukaryota</taxon>
        <taxon>Sar</taxon>
        <taxon>Alveolata</taxon>
        <taxon>Dinophyceae</taxon>
        <taxon>Suessiales</taxon>
        <taxon>Symbiodiniaceae</taxon>
        <taxon>Durusdinium</taxon>
    </lineage>
</organism>
<feature type="transmembrane region" description="Helical" evidence="5">
    <location>
        <begin position="294"/>
        <end position="312"/>
    </location>
</feature>
<keyword evidence="2 5" id="KW-0812">Transmembrane</keyword>
<feature type="transmembrane region" description="Helical" evidence="5">
    <location>
        <begin position="28"/>
        <end position="48"/>
    </location>
</feature>
<feature type="transmembrane region" description="Helical" evidence="5">
    <location>
        <begin position="318"/>
        <end position="338"/>
    </location>
</feature>
<keyword evidence="4 5" id="KW-0472">Membrane</keyword>
<dbReference type="Proteomes" id="UP001642464">
    <property type="component" value="Unassembled WGS sequence"/>
</dbReference>
<feature type="transmembrane region" description="Helical" evidence="5">
    <location>
        <begin position="60"/>
        <end position="78"/>
    </location>
</feature>
<reference evidence="6 7" key="1">
    <citation type="submission" date="2024-02" db="EMBL/GenBank/DDBJ databases">
        <authorList>
            <person name="Chen Y."/>
            <person name="Shah S."/>
            <person name="Dougan E. K."/>
            <person name="Thang M."/>
            <person name="Chan C."/>
        </authorList>
    </citation>
    <scope>NUCLEOTIDE SEQUENCE [LARGE SCALE GENOMIC DNA]</scope>
</reference>
<protein>
    <submittedName>
        <fullName evidence="6">UDP-N-acetylglucosamine transporter (Golgi UDP-GlcNAc transporter) (Solute carrier family 35 member A3)</fullName>
    </submittedName>
</protein>
<evidence type="ECO:0000256" key="2">
    <source>
        <dbReference type="ARBA" id="ARBA00022692"/>
    </source>
</evidence>